<dbReference type="GO" id="GO:0032190">
    <property type="term" value="F:acrosin binding"/>
    <property type="evidence" value="ECO:0007669"/>
    <property type="project" value="TreeGrafter"/>
</dbReference>
<dbReference type="PANTHER" id="PTHR11576:SF26">
    <property type="entry name" value="ZONA PELLUCIDA GLYCOPROTEIN 3D TANDEM DUPLICATE 2"/>
    <property type="match status" value="1"/>
</dbReference>
<keyword evidence="1" id="KW-1015">Disulfide bond</keyword>
<dbReference type="GO" id="GO:0035803">
    <property type="term" value="P:egg coat formation"/>
    <property type="evidence" value="ECO:0007669"/>
    <property type="project" value="TreeGrafter"/>
</dbReference>
<dbReference type="AlphaFoldDB" id="A0A553MSM8"/>
<organism evidence="3 4">
    <name type="scientific">Danionella cerebrum</name>
    <dbReference type="NCBI Taxonomy" id="2873325"/>
    <lineage>
        <taxon>Eukaryota</taxon>
        <taxon>Metazoa</taxon>
        <taxon>Chordata</taxon>
        <taxon>Craniata</taxon>
        <taxon>Vertebrata</taxon>
        <taxon>Euteleostomi</taxon>
        <taxon>Actinopterygii</taxon>
        <taxon>Neopterygii</taxon>
        <taxon>Teleostei</taxon>
        <taxon>Ostariophysi</taxon>
        <taxon>Cypriniformes</taxon>
        <taxon>Danionidae</taxon>
        <taxon>Danioninae</taxon>
        <taxon>Danionella</taxon>
    </lineage>
</organism>
<keyword evidence="4" id="KW-1185">Reference proteome</keyword>
<feature type="non-terminal residue" evidence="3">
    <location>
        <position position="1"/>
    </location>
</feature>
<dbReference type="InterPro" id="IPR055355">
    <property type="entry name" value="ZP-C"/>
</dbReference>
<dbReference type="PANTHER" id="PTHR11576">
    <property type="entry name" value="ZONA PELLUCIDA SPERM-BINDING PROTEIN 3"/>
    <property type="match status" value="1"/>
</dbReference>
<evidence type="ECO:0000313" key="4">
    <source>
        <dbReference type="Proteomes" id="UP000316079"/>
    </source>
</evidence>
<feature type="non-terminal residue" evidence="3">
    <location>
        <position position="188"/>
    </location>
</feature>
<sequence length="188" mass="21150">FRRSYQTGFLTKVVDDVFHKNLERFGAFTITPVDEFWKPLELGKSFDLGEPVCFEAKAPRSSGNLRLYLNSCFVSASPSFPHMETHTVVHNAGCLVDSENSTVTKFYPGPDKTTVRLCIEAFLFKSMLLMPADNKNLFLHCELDLGPENPMSKAKSCTYDAHSKKWTELYGQDLVCECCDSTCPIARA</sequence>
<dbReference type="InterPro" id="IPR042235">
    <property type="entry name" value="ZP-C_dom"/>
</dbReference>
<dbReference type="Gene3D" id="2.60.40.4100">
    <property type="entry name" value="Zona pellucida, ZP-C domain"/>
    <property type="match status" value="1"/>
</dbReference>
<dbReference type="Proteomes" id="UP000316079">
    <property type="component" value="Unassembled WGS sequence"/>
</dbReference>
<name>A0A553MSM8_9TELE</name>
<evidence type="ECO:0000313" key="3">
    <source>
        <dbReference type="EMBL" id="TRY56182.1"/>
    </source>
</evidence>
<accession>A0A553MSM8</accession>
<dbReference type="FunFam" id="2.60.40.4100:FF:000002">
    <property type="entry name" value="Zona pellucida sperm-binding protein 3"/>
    <property type="match status" value="1"/>
</dbReference>
<dbReference type="PROSITE" id="PS51034">
    <property type="entry name" value="ZP_2"/>
    <property type="match status" value="1"/>
</dbReference>
<evidence type="ECO:0000259" key="2">
    <source>
        <dbReference type="PROSITE" id="PS51034"/>
    </source>
</evidence>
<dbReference type="EMBL" id="SRMA01027293">
    <property type="protein sequence ID" value="TRY56182.1"/>
    <property type="molecule type" value="Genomic_DNA"/>
</dbReference>
<dbReference type="GO" id="GO:0007339">
    <property type="term" value="P:binding of sperm to zona pellucida"/>
    <property type="evidence" value="ECO:0007669"/>
    <property type="project" value="TreeGrafter"/>
</dbReference>
<feature type="domain" description="ZP" evidence="2">
    <location>
        <begin position="1"/>
        <end position="164"/>
    </location>
</feature>
<evidence type="ECO:0000256" key="1">
    <source>
        <dbReference type="ARBA" id="ARBA00023157"/>
    </source>
</evidence>
<dbReference type="OrthoDB" id="8961289at2759"/>
<reference evidence="3 4" key="1">
    <citation type="journal article" date="2019" name="Sci. Data">
        <title>Hybrid genome assembly and annotation of Danionella translucida.</title>
        <authorList>
            <person name="Kadobianskyi M."/>
            <person name="Schulze L."/>
            <person name="Schuelke M."/>
            <person name="Judkewitz B."/>
        </authorList>
    </citation>
    <scope>NUCLEOTIDE SEQUENCE [LARGE SCALE GENOMIC DNA]</scope>
    <source>
        <strain evidence="3 4">Bolton</strain>
    </source>
</reference>
<dbReference type="Pfam" id="PF00100">
    <property type="entry name" value="Zona_pellucida"/>
    <property type="match status" value="1"/>
</dbReference>
<dbReference type="InterPro" id="IPR001507">
    <property type="entry name" value="ZP_dom"/>
</dbReference>
<gene>
    <name evidence="3" type="ORF">DNTS_002536</name>
</gene>
<dbReference type="GO" id="GO:2000344">
    <property type="term" value="P:positive regulation of acrosome reaction"/>
    <property type="evidence" value="ECO:0007669"/>
    <property type="project" value="TreeGrafter"/>
</dbReference>
<protein>
    <recommendedName>
        <fullName evidence="2">ZP domain-containing protein</fullName>
    </recommendedName>
</protein>
<comment type="caution">
    <text evidence="3">The sequence shown here is derived from an EMBL/GenBank/DDBJ whole genome shotgun (WGS) entry which is preliminary data.</text>
</comment>
<proteinExistence type="predicted"/>
<dbReference type="GO" id="GO:0031012">
    <property type="term" value="C:extracellular matrix"/>
    <property type="evidence" value="ECO:0007669"/>
    <property type="project" value="TreeGrafter"/>
</dbReference>